<dbReference type="EMBL" id="CAICTM010000216">
    <property type="protein sequence ID" value="CAB9505037.1"/>
    <property type="molecule type" value="Genomic_DNA"/>
</dbReference>
<proteinExistence type="predicted"/>
<organism evidence="2 3">
    <name type="scientific">Seminavis robusta</name>
    <dbReference type="NCBI Taxonomy" id="568900"/>
    <lineage>
        <taxon>Eukaryota</taxon>
        <taxon>Sar</taxon>
        <taxon>Stramenopiles</taxon>
        <taxon>Ochrophyta</taxon>
        <taxon>Bacillariophyta</taxon>
        <taxon>Bacillariophyceae</taxon>
        <taxon>Bacillariophycidae</taxon>
        <taxon>Naviculales</taxon>
        <taxon>Naviculaceae</taxon>
        <taxon>Seminavis</taxon>
    </lineage>
</organism>
<dbReference type="AlphaFoldDB" id="A0A9N8DL30"/>
<name>A0A9N8DL30_9STRA</name>
<evidence type="ECO:0008006" key="4">
    <source>
        <dbReference type="Google" id="ProtNLM"/>
    </source>
</evidence>
<dbReference type="Proteomes" id="UP001153069">
    <property type="component" value="Unassembled WGS sequence"/>
</dbReference>
<sequence>MTDDNDLVTETQFLELGLEKAGFSKPDRYKPHCAIERFSKVYGALPVVCQEMWKDLCMSNQVSFRYRLTKHDKKQPRNLLIGLRFLWKGEDFTDLGLFFGLKKASHVSKIAKRWAGKIQSLLILKTGRLEDHVNSPLMMPFSLDCTMCPMTEPRPFSTIWSAWKFGGKPGLNYEILLCIDKPKLAWVYGPLPPGRYNDLSTFRKKLKKKFHDLFQARESLQTRAILARENSSVCETLLIQRRSRSGKIEF</sequence>
<gene>
    <name evidence="1" type="ORF">SEMRO_116_G057100.1</name>
    <name evidence="2" type="ORF">SEMRO_217_G089630.1</name>
</gene>
<dbReference type="EMBL" id="CAICTM010000115">
    <property type="protein sequence ID" value="CAB9501717.1"/>
    <property type="molecule type" value="Genomic_DNA"/>
</dbReference>
<evidence type="ECO:0000313" key="2">
    <source>
        <dbReference type="EMBL" id="CAB9505037.1"/>
    </source>
</evidence>
<accession>A0A9N8DL30</accession>
<reference evidence="2" key="1">
    <citation type="submission" date="2020-06" db="EMBL/GenBank/DDBJ databases">
        <authorList>
            <consortium name="Plant Systems Biology data submission"/>
        </authorList>
    </citation>
    <scope>NUCLEOTIDE SEQUENCE</scope>
    <source>
        <strain evidence="2">D6</strain>
    </source>
</reference>
<protein>
    <recommendedName>
        <fullName evidence="4">DDE Tnp4 domain-containing protein</fullName>
    </recommendedName>
</protein>
<dbReference type="OrthoDB" id="10020990at2759"/>
<evidence type="ECO:0000313" key="1">
    <source>
        <dbReference type="EMBL" id="CAB9501717.1"/>
    </source>
</evidence>
<comment type="caution">
    <text evidence="2">The sequence shown here is derived from an EMBL/GenBank/DDBJ whole genome shotgun (WGS) entry which is preliminary data.</text>
</comment>
<evidence type="ECO:0000313" key="3">
    <source>
        <dbReference type="Proteomes" id="UP001153069"/>
    </source>
</evidence>
<keyword evidence="3" id="KW-1185">Reference proteome</keyword>